<keyword evidence="3 7" id="KW-1133">Transmembrane helix</keyword>
<dbReference type="AlphaFoldDB" id="A0A2T2N8Y2"/>
<evidence type="ECO:0000256" key="2">
    <source>
        <dbReference type="ARBA" id="ARBA00022692"/>
    </source>
</evidence>
<keyword evidence="4 7" id="KW-0472">Membrane</keyword>
<feature type="compositionally biased region" description="Low complexity" evidence="6">
    <location>
        <begin position="289"/>
        <end position="304"/>
    </location>
</feature>
<evidence type="ECO:0000256" key="7">
    <source>
        <dbReference type="SAM" id="Phobius"/>
    </source>
</evidence>
<dbReference type="STRING" id="1448308.A0A2T2N8Y2"/>
<feature type="transmembrane region" description="Helical" evidence="7">
    <location>
        <begin position="53"/>
        <end position="74"/>
    </location>
</feature>
<dbReference type="InterPro" id="IPR052337">
    <property type="entry name" value="SAT4-like"/>
</dbReference>
<keyword evidence="10" id="KW-1185">Reference proteome</keyword>
<name>A0A2T2N8Y2_CORCC</name>
<comment type="similarity">
    <text evidence="5">Belongs to the SAT4 family.</text>
</comment>
<feature type="transmembrane region" description="Helical" evidence="7">
    <location>
        <begin position="135"/>
        <end position="154"/>
    </location>
</feature>
<dbReference type="PANTHER" id="PTHR33048:SF47">
    <property type="entry name" value="INTEGRAL MEMBRANE PROTEIN-RELATED"/>
    <property type="match status" value="1"/>
</dbReference>
<evidence type="ECO:0000256" key="4">
    <source>
        <dbReference type="ARBA" id="ARBA00023136"/>
    </source>
</evidence>
<feature type="transmembrane region" description="Helical" evidence="7">
    <location>
        <begin position="182"/>
        <end position="202"/>
    </location>
</feature>
<accession>A0A2T2N8Y2</accession>
<evidence type="ECO:0000256" key="1">
    <source>
        <dbReference type="ARBA" id="ARBA00004141"/>
    </source>
</evidence>
<evidence type="ECO:0000256" key="5">
    <source>
        <dbReference type="ARBA" id="ARBA00038359"/>
    </source>
</evidence>
<evidence type="ECO:0000313" key="10">
    <source>
        <dbReference type="Proteomes" id="UP000240883"/>
    </source>
</evidence>
<evidence type="ECO:0000256" key="3">
    <source>
        <dbReference type="ARBA" id="ARBA00022989"/>
    </source>
</evidence>
<evidence type="ECO:0000256" key="6">
    <source>
        <dbReference type="SAM" id="MobiDB-lite"/>
    </source>
</evidence>
<comment type="subcellular location">
    <subcellularLocation>
        <location evidence="1">Membrane</location>
        <topology evidence="1">Multi-pass membrane protein</topology>
    </subcellularLocation>
</comment>
<feature type="transmembrane region" description="Helical" evidence="7">
    <location>
        <begin position="252"/>
        <end position="275"/>
    </location>
</feature>
<proteinExistence type="inferred from homology"/>
<feature type="region of interest" description="Disordered" evidence="6">
    <location>
        <begin position="371"/>
        <end position="397"/>
    </location>
</feature>
<gene>
    <name evidence="9" type="ORF">BS50DRAFT_578355</name>
</gene>
<dbReference type="InterPro" id="IPR049326">
    <property type="entry name" value="Rhodopsin_dom_fungi"/>
</dbReference>
<dbReference type="EMBL" id="KZ678143">
    <property type="protein sequence ID" value="PSN61887.1"/>
    <property type="molecule type" value="Genomic_DNA"/>
</dbReference>
<feature type="transmembrane region" description="Helical" evidence="7">
    <location>
        <begin position="105"/>
        <end position="123"/>
    </location>
</feature>
<dbReference type="PANTHER" id="PTHR33048">
    <property type="entry name" value="PTH11-LIKE INTEGRAL MEMBRANE PROTEIN (AFU_ORTHOLOGUE AFUA_5G11245)"/>
    <property type="match status" value="1"/>
</dbReference>
<dbReference type="Pfam" id="PF20684">
    <property type="entry name" value="Fung_rhodopsin"/>
    <property type="match status" value="1"/>
</dbReference>
<keyword evidence="2 7" id="KW-0812">Transmembrane</keyword>
<feature type="domain" description="Rhodopsin" evidence="8">
    <location>
        <begin position="37"/>
        <end position="279"/>
    </location>
</feature>
<dbReference type="GO" id="GO:0016020">
    <property type="term" value="C:membrane"/>
    <property type="evidence" value="ECO:0007669"/>
    <property type="project" value="UniProtKB-SubCell"/>
</dbReference>
<evidence type="ECO:0000259" key="8">
    <source>
        <dbReference type="Pfam" id="PF20684"/>
    </source>
</evidence>
<organism evidence="9 10">
    <name type="scientific">Corynespora cassiicola Philippines</name>
    <dbReference type="NCBI Taxonomy" id="1448308"/>
    <lineage>
        <taxon>Eukaryota</taxon>
        <taxon>Fungi</taxon>
        <taxon>Dikarya</taxon>
        <taxon>Ascomycota</taxon>
        <taxon>Pezizomycotina</taxon>
        <taxon>Dothideomycetes</taxon>
        <taxon>Pleosporomycetidae</taxon>
        <taxon>Pleosporales</taxon>
        <taxon>Corynesporascaceae</taxon>
        <taxon>Corynespora</taxon>
    </lineage>
</organism>
<evidence type="ECO:0000313" key="9">
    <source>
        <dbReference type="EMBL" id="PSN61887.1"/>
    </source>
</evidence>
<feature type="transmembrane region" description="Helical" evidence="7">
    <location>
        <begin position="214"/>
        <end position="232"/>
    </location>
</feature>
<reference evidence="9 10" key="1">
    <citation type="journal article" date="2018" name="Front. Microbiol.">
        <title>Genome-Wide Analysis of Corynespora cassiicola Leaf Fall Disease Putative Effectors.</title>
        <authorList>
            <person name="Lopez D."/>
            <person name="Ribeiro S."/>
            <person name="Label P."/>
            <person name="Fumanal B."/>
            <person name="Venisse J.S."/>
            <person name="Kohler A."/>
            <person name="de Oliveira R.R."/>
            <person name="Labutti K."/>
            <person name="Lipzen A."/>
            <person name="Lail K."/>
            <person name="Bauer D."/>
            <person name="Ohm R.A."/>
            <person name="Barry K.W."/>
            <person name="Spatafora J."/>
            <person name="Grigoriev I.V."/>
            <person name="Martin F.M."/>
            <person name="Pujade-Renaud V."/>
        </authorList>
    </citation>
    <scope>NUCLEOTIDE SEQUENCE [LARGE SCALE GENOMIC DNA]</scope>
    <source>
        <strain evidence="9 10">Philippines</strain>
    </source>
</reference>
<feature type="transmembrane region" description="Helical" evidence="7">
    <location>
        <begin position="20"/>
        <end position="41"/>
    </location>
</feature>
<sequence length="397" mass="44486">MAGEALPHPLPEDVDLRRAYMSAIIVLSVISVLIAWLRLYTRLYLSRNVWWDDWIMFAATFLTILTNGILIKAFELGLGRHIYYVPKNQIPECFKWLWAAEPTNLFALYAVRVSIAIFFLRLIPSTKTLYRRIIWASVWALTISDIYVSINYFIQCRPIQKVWLPDTPGTCLSGPLYAAAPWLYQAVSIITDLALMTIPVLMFRSLRLPTKTKIGVIALCCLGIFTCAIAVVKTALLPALFDHEEEDKTWTLAQLCFWAPMEICVGMICGSLPCLKPLYICIKYRGSPPTTTNSSASHSSSLWPGRKNRNSKYGSQKPVKLDDFSKSEEAILPKARLERDVEAEPGAIGNVGGGGFGVGIVRTTELEFRTETVDGLSGPETRSDNTQVHETGRSRAW</sequence>
<dbReference type="Proteomes" id="UP000240883">
    <property type="component" value="Unassembled WGS sequence"/>
</dbReference>
<protein>
    <recommendedName>
        <fullName evidence="8">Rhodopsin domain-containing protein</fullName>
    </recommendedName>
</protein>
<feature type="region of interest" description="Disordered" evidence="6">
    <location>
        <begin position="289"/>
        <end position="319"/>
    </location>
</feature>
<dbReference type="OrthoDB" id="3934549at2759"/>